<sequence length="84" mass="9443">MRTQLKQNCAYVQSTAHGRRRGVGPRAVNSGCLLHRSCRLARQRQGRKGENRNIVISRCLKRCCKQSEWAARGPAPCLQPFGAH</sequence>
<reference evidence="2" key="1">
    <citation type="journal article" date="2015" name="Nat. Genet.">
        <title>The genome and transcriptome of the zoonotic hookworm Ancylostoma ceylanicum identify infection-specific gene families.</title>
        <authorList>
            <person name="Schwarz E.M."/>
            <person name="Hu Y."/>
            <person name="Antoshechkin I."/>
            <person name="Miller M.M."/>
            <person name="Sternberg P.W."/>
            <person name="Aroian R.V."/>
        </authorList>
    </citation>
    <scope>NUCLEOTIDE SEQUENCE</scope>
    <source>
        <strain evidence="2">HY135</strain>
    </source>
</reference>
<name>A0A016VE83_9BILA</name>
<dbReference type="Proteomes" id="UP000024635">
    <property type="component" value="Unassembled WGS sequence"/>
</dbReference>
<organism evidence="1 2">
    <name type="scientific">Ancylostoma ceylanicum</name>
    <dbReference type="NCBI Taxonomy" id="53326"/>
    <lineage>
        <taxon>Eukaryota</taxon>
        <taxon>Metazoa</taxon>
        <taxon>Ecdysozoa</taxon>
        <taxon>Nematoda</taxon>
        <taxon>Chromadorea</taxon>
        <taxon>Rhabditida</taxon>
        <taxon>Rhabditina</taxon>
        <taxon>Rhabditomorpha</taxon>
        <taxon>Strongyloidea</taxon>
        <taxon>Ancylostomatidae</taxon>
        <taxon>Ancylostomatinae</taxon>
        <taxon>Ancylostoma</taxon>
    </lineage>
</organism>
<keyword evidence="2" id="KW-1185">Reference proteome</keyword>
<evidence type="ECO:0000313" key="1">
    <source>
        <dbReference type="EMBL" id="EYC25725.1"/>
    </source>
</evidence>
<protein>
    <submittedName>
        <fullName evidence="1">Uncharacterized protein</fullName>
    </submittedName>
</protein>
<gene>
    <name evidence="1" type="primary">Acey_s0011.g1355</name>
    <name evidence="1" type="ORF">Y032_0011g1355</name>
</gene>
<comment type="caution">
    <text evidence="1">The sequence shown here is derived from an EMBL/GenBank/DDBJ whole genome shotgun (WGS) entry which is preliminary data.</text>
</comment>
<accession>A0A016VE83</accession>
<dbReference type="AlphaFoldDB" id="A0A016VE83"/>
<dbReference type="EMBL" id="JARK01001347">
    <property type="protein sequence ID" value="EYC25725.1"/>
    <property type="molecule type" value="Genomic_DNA"/>
</dbReference>
<evidence type="ECO:0000313" key="2">
    <source>
        <dbReference type="Proteomes" id="UP000024635"/>
    </source>
</evidence>
<proteinExistence type="predicted"/>